<proteinExistence type="predicted"/>
<name>A0A174VB88_BACT4</name>
<accession>A0A174VB88</accession>
<dbReference type="AlphaFoldDB" id="A0A174VB88"/>
<reference evidence="1 2" key="1">
    <citation type="submission" date="2015-09" db="EMBL/GenBank/DDBJ databases">
        <authorList>
            <consortium name="Pathogen Informatics"/>
        </authorList>
    </citation>
    <scope>NUCLEOTIDE SEQUENCE [LARGE SCALE GENOMIC DNA]</scope>
    <source>
        <strain evidence="1 2">2789STDY5834945</strain>
    </source>
</reference>
<dbReference type="Proteomes" id="UP000095541">
    <property type="component" value="Unassembled WGS sequence"/>
</dbReference>
<dbReference type="EMBL" id="CZBI01000005">
    <property type="protein sequence ID" value="CUQ30421.1"/>
    <property type="molecule type" value="Genomic_DNA"/>
</dbReference>
<evidence type="ECO:0000313" key="2">
    <source>
        <dbReference type="Proteomes" id="UP000095541"/>
    </source>
</evidence>
<gene>
    <name evidence="1" type="ORF">ERS852557_03445</name>
</gene>
<sequence length="30" mass="3538">MEHKPVNHQKADDWHITFTPFSPLFSNAKN</sequence>
<organism evidence="1 2">
    <name type="scientific">Bacteroides thetaiotaomicron</name>
    <dbReference type="NCBI Taxonomy" id="818"/>
    <lineage>
        <taxon>Bacteria</taxon>
        <taxon>Pseudomonadati</taxon>
        <taxon>Bacteroidota</taxon>
        <taxon>Bacteroidia</taxon>
        <taxon>Bacteroidales</taxon>
        <taxon>Bacteroidaceae</taxon>
        <taxon>Bacteroides</taxon>
    </lineage>
</organism>
<evidence type="ECO:0000313" key="1">
    <source>
        <dbReference type="EMBL" id="CUQ30421.1"/>
    </source>
</evidence>
<protein>
    <submittedName>
        <fullName evidence="1">Uncharacterized protein</fullName>
    </submittedName>
</protein>